<dbReference type="EMBL" id="SRKZ01000004">
    <property type="protein sequence ID" value="TGD79645.1"/>
    <property type="molecule type" value="Genomic_DNA"/>
</dbReference>
<dbReference type="InterPro" id="IPR004358">
    <property type="entry name" value="Sig_transdc_His_kin-like_C"/>
</dbReference>
<dbReference type="Pfam" id="PF02518">
    <property type="entry name" value="HATPase_c"/>
    <property type="match status" value="1"/>
</dbReference>
<dbReference type="InterPro" id="IPR000014">
    <property type="entry name" value="PAS"/>
</dbReference>
<dbReference type="Gene3D" id="3.30.450.20">
    <property type="entry name" value="PAS domain"/>
    <property type="match status" value="2"/>
</dbReference>
<keyword evidence="3" id="KW-0597">Phosphoprotein</keyword>
<gene>
    <name evidence="8" type="ORF">EU557_15615</name>
</gene>
<dbReference type="PANTHER" id="PTHR43304:SF1">
    <property type="entry name" value="PAC DOMAIN-CONTAINING PROTEIN"/>
    <property type="match status" value="1"/>
</dbReference>
<dbReference type="EC" id="2.7.13.3" evidence="2"/>
<reference evidence="8 9" key="1">
    <citation type="submission" date="2019-04" db="EMBL/GenBank/DDBJ databases">
        <authorList>
            <person name="Feng G."/>
            <person name="Zhang J."/>
            <person name="Zhu H."/>
        </authorList>
    </citation>
    <scope>NUCLEOTIDE SEQUENCE [LARGE SCALE GENOMIC DNA]</scope>
    <source>
        <strain evidence="8 9">JCM 19491</strain>
    </source>
</reference>
<dbReference type="InterPro" id="IPR005467">
    <property type="entry name" value="His_kinase_dom"/>
</dbReference>
<dbReference type="InterPro" id="IPR052162">
    <property type="entry name" value="Sensor_kinase/Photoreceptor"/>
</dbReference>
<organism evidence="8 9">
    <name type="scientific">Hymenobacter wooponensis</name>
    <dbReference type="NCBI Taxonomy" id="1525360"/>
    <lineage>
        <taxon>Bacteria</taxon>
        <taxon>Pseudomonadati</taxon>
        <taxon>Bacteroidota</taxon>
        <taxon>Cytophagia</taxon>
        <taxon>Cytophagales</taxon>
        <taxon>Hymenobacteraceae</taxon>
        <taxon>Hymenobacter</taxon>
    </lineage>
</organism>
<evidence type="ECO:0000259" key="6">
    <source>
        <dbReference type="PROSITE" id="PS50109"/>
    </source>
</evidence>
<accession>A0A4Z0MKD1</accession>
<dbReference type="Pfam" id="PF08448">
    <property type="entry name" value="PAS_4"/>
    <property type="match status" value="2"/>
</dbReference>
<dbReference type="SUPFAM" id="SSF47384">
    <property type="entry name" value="Homodimeric domain of signal transducing histidine kinase"/>
    <property type="match status" value="1"/>
</dbReference>
<feature type="domain" description="PAS" evidence="7">
    <location>
        <begin position="135"/>
        <end position="205"/>
    </location>
</feature>
<dbReference type="Proteomes" id="UP000298284">
    <property type="component" value="Unassembled WGS sequence"/>
</dbReference>
<dbReference type="AlphaFoldDB" id="A0A4Z0MKD1"/>
<protein>
    <recommendedName>
        <fullName evidence="2">histidine kinase</fullName>
        <ecNumber evidence="2">2.7.13.3</ecNumber>
    </recommendedName>
</protein>
<dbReference type="PROSITE" id="PS50109">
    <property type="entry name" value="HIS_KIN"/>
    <property type="match status" value="1"/>
</dbReference>
<evidence type="ECO:0000256" key="1">
    <source>
        <dbReference type="ARBA" id="ARBA00000085"/>
    </source>
</evidence>
<evidence type="ECO:0000256" key="3">
    <source>
        <dbReference type="ARBA" id="ARBA00022553"/>
    </source>
</evidence>
<feature type="domain" description="Histidine kinase" evidence="6">
    <location>
        <begin position="262"/>
        <end position="476"/>
    </location>
</feature>
<dbReference type="NCBIfam" id="TIGR00229">
    <property type="entry name" value="sensory_box"/>
    <property type="match status" value="2"/>
</dbReference>
<dbReference type="CDD" id="cd00082">
    <property type="entry name" value="HisKA"/>
    <property type="match status" value="1"/>
</dbReference>
<dbReference type="InterPro" id="IPR013656">
    <property type="entry name" value="PAS_4"/>
</dbReference>
<dbReference type="SUPFAM" id="SSF55874">
    <property type="entry name" value="ATPase domain of HSP90 chaperone/DNA topoisomerase II/histidine kinase"/>
    <property type="match status" value="1"/>
</dbReference>
<dbReference type="InterPro" id="IPR003661">
    <property type="entry name" value="HisK_dim/P_dom"/>
</dbReference>
<dbReference type="Gene3D" id="1.10.287.130">
    <property type="match status" value="1"/>
</dbReference>
<evidence type="ECO:0000256" key="5">
    <source>
        <dbReference type="ARBA" id="ARBA00022777"/>
    </source>
</evidence>
<dbReference type="Gene3D" id="3.30.565.10">
    <property type="entry name" value="Histidine kinase-like ATPase, C-terminal domain"/>
    <property type="match status" value="1"/>
</dbReference>
<evidence type="ECO:0000313" key="8">
    <source>
        <dbReference type="EMBL" id="TGD79645.1"/>
    </source>
</evidence>
<dbReference type="Pfam" id="PF00512">
    <property type="entry name" value="HisKA"/>
    <property type="match status" value="1"/>
</dbReference>
<dbReference type="PROSITE" id="PS50112">
    <property type="entry name" value="PAS"/>
    <property type="match status" value="2"/>
</dbReference>
<dbReference type="PRINTS" id="PR00344">
    <property type="entry name" value="BCTRLSENSOR"/>
</dbReference>
<evidence type="ECO:0000259" key="7">
    <source>
        <dbReference type="PROSITE" id="PS50112"/>
    </source>
</evidence>
<name>A0A4Z0MKD1_9BACT</name>
<keyword evidence="4" id="KW-0808">Transferase</keyword>
<proteinExistence type="predicted"/>
<evidence type="ECO:0000256" key="2">
    <source>
        <dbReference type="ARBA" id="ARBA00012438"/>
    </source>
</evidence>
<dbReference type="SMART" id="SM00387">
    <property type="entry name" value="HATPase_c"/>
    <property type="match status" value="1"/>
</dbReference>
<keyword evidence="9" id="KW-1185">Reference proteome</keyword>
<keyword evidence="5" id="KW-0418">Kinase</keyword>
<comment type="caution">
    <text evidence="8">The sequence shown here is derived from an EMBL/GenBank/DDBJ whole genome shotgun (WGS) entry which is preliminary data.</text>
</comment>
<dbReference type="InterPro" id="IPR035965">
    <property type="entry name" value="PAS-like_dom_sf"/>
</dbReference>
<dbReference type="PANTHER" id="PTHR43304">
    <property type="entry name" value="PHYTOCHROME-LIKE PROTEIN CPH1"/>
    <property type="match status" value="1"/>
</dbReference>
<dbReference type="SMART" id="SM00091">
    <property type="entry name" value="PAS"/>
    <property type="match status" value="2"/>
</dbReference>
<evidence type="ECO:0000313" key="9">
    <source>
        <dbReference type="Proteomes" id="UP000298284"/>
    </source>
</evidence>
<dbReference type="RefSeq" id="WP_135531391.1">
    <property type="nucleotide sequence ID" value="NZ_SRKZ01000004.1"/>
</dbReference>
<dbReference type="InterPro" id="IPR003594">
    <property type="entry name" value="HATPase_dom"/>
</dbReference>
<dbReference type="SMART" id="SM00388">
    <property type="entry name" value="HisKA"/>
    <property type="match status" value="1"/>
</dbReference>
<feature type="domain" description="PAS" evidence="7">
    <location>
        <begin position="10"/>
        <end position="80"/>
    </location>
</feature>
<dbReference type="SUPFAM" id="SSF55785">
    <property type="entry name" value="PYP-like sensor domain (PAS domain)"/>
    <property type="match status" value="2"/>
</dbReference>
<comment type="catalytic activity">
    <reaction evidence="1">
        <text>ATP + protein L-histidine = ADP + protein N-phospho-L-histidine.</text>
        <dbReference type="EC" id="2.7.13.3"/>
    </reaction>
</comment>
<sequence>MQDGNQLVESEQRFRSLFDNNPDCVIFQNKASTILDANPASLRLLNRRKEELLGRPLSDFLPPDKILLFQEKLEEAFTGRKVQFEVEVQFLGTPHPRVLDIVKVPLWVDGRVAGVHMMGRDITDMAISQATVLQQSKKLNTIFESITDAFFLLDKQWRFTSVNSEVERLLGVNRHDLLGRTVWQVFNKEVTQQFYQQYQQAMITGEAVHFETFFEPRQLWVDVKAFPSEEGLSVYFSDVTDKVKAHQELYHQNKDLQQFAYIVSHNFRAPLANMLGLVELLTSLDKHQPQYDELLSHLRISTEQLDSVMRDMNTILTIRDKQEVAMPEQVPLAEVIEQVLQNLQEMLQQCGAEVRLAVPPELRVRGNRAYLYSIFFNLLSNSIKYRAEDRPLLVELSAESSKTEPGIRIEVADNGLGFDVERAGSDVFKLYKRFHSRPDGRGLGLYLVKNHVEAMGGRIEVSSEVNIGTRFIVYLV</sequence>
<dbReference type="GO" id="GO:0000155">
    <property type="term" value="F:phosphorelay sensor kinase activity"/>
    <property type="evidence" value="ECO:0007669"/>
    <property type="project" value="InterPro"/>
</dbReference>
<dbReference type="InterPro" id="IPR036097">
    <property type="entry name" value="HisK_dim/P_sf"/>
</dbReference>
<dbReference type="OrthoDB" id="9766459at2"/>
<dbReference type="InterPro" id="IPR036890">
    <property type="entry name" value="HATPase_C_sf"/>
</dbReference>
<evidence type="ECO:0000256" key="4">
    <source>
        <dbReference type="ARBA" id="ARBA00022679"/>
    </source>
</evidence>
<dbReference type="CDD" id="cd00130">
    <property type="entry name" value="PAS"/>
    <property type="match status" value="2"/>
</dbReference>